<evidence type="ECO:0000313" key="2">
    <source>
        <dbReference type="EMBL" id="QIR15878.1"/>
    </source>
</evidence>
<dbReference type="RefSeq" id="WP_167679734.1">
    <property type="nucleotide sequence ID" value="NZ_CP050313.1"/>
</dbReference>
<protein>
    <submittedName>
        <fullName evidence="2">TerB family tellurite resistance protein</fullName>
    </submittedName>
</protein>
<dbReference type="AlphaFoldDB" id="A0A6G9QN93"/>
<evidence type="ECO:0000259" key="1">
    <source>
        <dbReference type="Pfam" id="PF05099"/>
    </source>
</evidence>
<name>A0A6G9QN93_9GAMM</name>
<dbReference type="KEGG" id="saes:HBH39_16470"/>
<gene>
    <name evidence="2" type="ORF">HBH39_16470</name>
</gene>
<sequence length="152" mass="17357">MIAKLKQFLQSHSQAISPEDKAKQLNLAAATLLLEVVYADETFNQFEIELLPQMLMDTLGTSQTQAQELIAEATKVRGNATSLFEFTAEINEQFSLEEKQQLLLAMWRLAYADGELSQYEDQIIRRTSDLLYLKHSELIQMRNIAIQQTTSD</sequence>
<dbReference type="EMBL" id="CP050313">
    <property type="protein sequence ID" value="QIR15878.1"/>
    <property type="molecule type" value="Genomic_DNA"/>
</dbReference>
<dbReference type="Pfam" id="PF05099">
    <property type="entry name" value="TerB"/>
    <property type="match status" value="1"/>
</dbReference>
<dbReference type="SUPFAM" id="SSF158682">
    <property type="entry name" value="TerB-like"/>
    <property type="match status" value="1"/>
</dbReference>
<accession>A0A6G9QN93</accession>
<reference evidence="2 3" key="1">
    <citation type="submission" date="2020-03" db="EMBL/GenBank/DDBJ databases">
        <title>Complete genome sequence of Shewanella sp.</title>
        <authorList>
            <person name="Kim Y.-S."/>
            <person name="Kim S.-J."/>
            <person name="Jung H.-K."/>
            <person name="Kim K.-H."/>
        </authorList>
    </citation>
    <scope>NUCLEOTIDE SEQUENCE [LARGE SCALE GENOMIC DNA]</scope>
    <source>
        <strain evidence="2 3">PN3F2</strain>
    </source>
</reference>
<feature type="domain" description="Co-chaperone DjlA N-terminal" evidence="1">
    <location>
        <begin position="27"/>
        <end position="143"/>
    </location>
</feature>
<organism evidence="2 3">
    <name type="scientific">Shewanella aestuarii</name>
    <dbReference type="NCBI Taxonomy" id="1028752"/>
    <lineage>
        <taxon>Bacteria</taxon>
        <taxon>Pseudomonadati</taxon>
        <taxon>Pseudomonadota</taxon>
        <taxon>Gammaproteobacteria</taxon>
        <taxon>Alteromonadales</taxon>
        <taxon>Shewanellaceae</taxon>
        <taxon>Shewanella</taxon>
    </lineage>
</organism>
<proteinExistence type="predicted"/>
<dbReference type="Proteomes" id="UP000502608">
    <property type="component" value="Chromosome"/>
</dbReference>
<dbReference type="CDD" id="cd07313">
    <property type="entry name" value="terB_like_2"/>
    <property type="match status" value="1"/>
</dbReference>
<dbReference type="InterPro" id="IPR007791">
    <property type="entry name" value="DjlA_N"/>
</dbReference>
<dbReference type="Gene3D" id="1.10.3680.10">
    <property type="entry name" value="TerB-like"/>
    <property type="match status" value="1"/>
</dbReference>
<keyword evidence="3" id="KW-1185">Reference proteome</keyword>
<dbReference type="InterPro" id="IPR029024">
    <property type="entry name" value="TerB-like"/>
</dbReference>
<evidence type="ECO:0000313" key="3">
    <source>
        <dbReference type="Proteomes" id="UP000502608"/>
    </source>
</evidence>